<dbReference type="AlphaFoldDB" id="Q15GA9"/>
<proteinExistence type="evidence at transcript level"/>
<evidence type="ECO:0000256" key="1">
    <source>
        <dbReference type="ARBA" id="ARBA00004141"/>
    </source>
</evidence>
<dbReference type="Pfam" id="PF03151">
    <property type="entry name" value="TPT"/>
    <property type="match status" value="1"/>
</dbReference>
<dbReference type="PANTHER" id="PTHR11132">
    <property type="entry name" value="SOLUTE CARRIER FAMILY 35"/>
    <property type="match status" value="1"/>
</dbReference>
<keyword evidence="4 5" id="KW-0472">Membrane</keyword>
<feature type="transmembrane region" description="Helical" evidence="5">
    <location>
        <begin position="85"/>
        <end position="103"/>
    </location>
</feature>
<dbReference type="GO" id="GO:0016020">
    <property type="term" value="C:membrane"/>
    <property type="evidence" value="ECO:0007669"/>
    <property type="project" value="UniProtKB-SubCell"/>
</dbReference>
<feature type="domain" description="Sugar phosphate transporter" evidence="6">
    <location>
        <begin position="2"/>
        <end position="166"/>
    </location>
</feature>
<reference evidence="7" key="1">
    <citation type="journal article" date="2006" name="BMC Evol. Biol.">
        <title>Comparative rates of evolution in endosymbiotic nuclear genomes.</title>
        <authorList>
            <person name="Patron N.J."/>
            <person name="Rogers M.B."/>
            <person name="Keeling P.J."/>
        </authorList>
    </citation>
    <scope>NUCLEOTIDE SEQUENCE</scope>
</reference>
<evidence type="ECO:0000256" key="2">
    <source>
        <dbReference type="ARBA" id="ARBA00022692"/>
    </source>
</evidence>
<name>Q15GA9_RHDSA</name>
<sequence length="168" mass="17542">SVAAAQLMTGVLWVVPLWILGLRTAPKMTTENWMQMAPIGIFAAGAHGGSVVALGAGAVSFGQILKACEPAFSAVNEIIFLGEVQAWQVYMTLIPIIGGVAFASLKELSFSWLAVISAMLANQSAALKAVFGKSVMKQPWAKAMGPANQYGVVNIISVLATLPLVLGL</sequence>
<feature type="transmembrane region" description="Helical" evidence="5">
    <location>
        <begin position="110"/>
        <end position="127"/>
    </location>
</feature>
<feature type="transmembrane region" description="Helical" evidence="5">
    <location>
        <begin position="6"/>
        <end position="25"/>
    </location>
</feature>
<dbReference type="SUPFAM" id="SSF103481">
    <property type="entry name" value="Multidrug resistance efflux transporter EmrE"/>
    <property type="match status" value="1"/>
</dbReference>
<organism evidence="7">
    <name type="scientific">Rhodomonas salina</name>
    <name type="common">Pyrenomonas salina</name>
    <dbReference type="NCBI Taxonomy" id="3034"/>
    <lineage>
        <taxon>Eukaryota</taxon>
        <taxon>Cryptophyceae</taxon>
        <taxon>Pyrenomonadales</taxon>
        <taxon>Pyrenomonadaceae</taxon>
        <taxon>Rhodomonas</taxon>
    </lineage>
</organism>
<keyword evidence="2 5" id="KW-0812">Transmembrane</keyword>
<evidence type="ECO:0000256" key="5">
    <source>
        <dbReference type="SAM" id="Phobius"/>
    </source>
</evidence>
<dbReference type="EMBL" id="DQ383795">
    <property type="protein sequence ID" value="ABD51959.1"/>
    <property type="molecule type" value="mRNA"/>
</dbReference>
<feature type="transmembrane region" description="Helical" evidence="5">
    <location>
        <begin position="147"/>
        <end position="166"/>
    </location>
</feature>
<feature type="non-terminal residue" evidence="7">
    <location>
        <position position="168"/>
    </location>
</feature>
<dbReference type="InterPro" id="IPR037185">
    <property type="entry name" value="EmrE-like"/>
</dbReference>
<dbReference type="InterPro" id="IPR050186">
    <property type="entry name" value="TPT_transporter"/>
</dbReference>
<evidence type="ECO:0000313" key="7">
    <source>
        <dbReference type="EMBL" id="ABD51959.1"/>
    </source>
</evidence>
<comment type="subcellular location">
    <subcellularLocation>
        <location evidence="1">Membrane</location>
        <topology evidence="1">Multi-pass membrane protein</topology>
    </subcellularLocation>
</comment>
<evidence type="ECO:0000256" key="3">
    <source>
        <dbReference type="ARBA" id="ARBA00022989"/>
    </source>
</evidence>
<evidence type="ECO:0000259" key="6">
    <source>
        <dbReference type="Pfam" id="PF03151"/>
    </source>
</evidence>
<evidence type="ECO:0000256" key="4">
    <source>
        <dbReference type="ARBA" id="ARBA00023136"/>
    </source>
</evidence>
<feature type="non-terminal residue" evidence="7">
    <location>
        <position position="1"/>
    </location>
</feature>
<dbReference type="InterPro" id="IPR004853">
    <property type="entry name" value="Sugar_P_trans_dom"/>
</dbReference>
<feature type="transmembrane region" description="Helical" evidence="5">
    <location>
        <begin position="37"/>
        <end position="65"/>
    </location>
</feature>
<protein>
    <submittedName>
        <fullName evidence="7">Chloroplast glucose-6-phosphate translocator</fullName>
    </submittedName>
</protein>
<accession>Q15GA9</accession>
<keyword evidence="3 5" id="KW-1133">Transmembrane helix</keyword>